<dbReference type="GO" id="GO:0008094">
    <property type="term" value="F:ATP-dependent activity, acting on DNA"/>
    <property type="evidence" value="ECO:0007669"/>
    <property type="project" value="TreeGrafter"/>
</dbReference>
<keyword evidence="5" id="KW-1185">Reference proteome</keyword>
<dbReference type="Proteomes" id="UP000284706">
    <property type="component" value="Unassembled WGS sequence"/>
</dbReference>
<dbReference type="GO" id="GO:0005657">
    <property type="term" value="C:replication fork"/>
    <property type="evidence" value="ECO:0007669"/>
    <property type="project" value="TreeGrafter"/>
</dbReference>
<dbReference type="GO" id="GO:0000724">
    <property type="term" value="P:double-strand break repair via homologous recombination"/>
    <property type="evidence" value="ECO:0007669"/>
    <property type="project" value="TreeGrafter"/>
</dbReference>
<dbReference type="GO" id="GO:0003697">
    <property type="term" value="F:single-stranded DNA binding"/>
    <property type="evidence" value="ECO:0007669"/>
    <property type="project" value="TreeGrafter"/>
</dbReference>
<organism evidence="4 5">
    <name type="scientific">Gymnopilus dilepis</name>
    <dbReference type="NCBI Taxonomy" id="231916"/>
    <lineage>
        <taxon>Eukaryota</taxon>
        <taxon>Fungi</taxon>
        <taxon>Dikarya</taxon>
        <taxon>Basidiomycota</taxon>
        <taxon>Agaricomycotina</taxon>
        <taxon>Agaricomycetes</taxon>
        <taxon>Agaricomycetidae</taxon>
        <taxon>Agaricales</taxon>
        <taxon>Agaricineae</taxon>
        <taxon>Hymenogastraceae</taxon>
        <taxon>Gymnopilus</taxon>
    </lineage>
</organism>
<evidence type="ECO:0000259" key="3">
    <source>
        <dbReference type="Pfam" id="PF08423"/>
    </source>
</evidence>
<evidence type="ECO:0000256" key="2">
    <source>
        <dbReference type="ARBA" id="ARBA00023242"/>
    </source>
</evidence>
<evidence type="ECO:0000256" key="1">
    <source>
        <dbReference type="ARBA" id="ARBA00004123"/>
    </source>
</evidence>
<dbReference type="InterPro" id="IPR027417">
    <property type="entry name" value="P-loop_NTPase"/>
</dbReference>
<accession>A0A409VC04</accession>
<dbReference type="STRING" id="231916.A0A409VC04"/>
<dbReference type="Pfam" id="PF08423">
    <property type="entry name" value="Rad51"/>
    <property type="match status" value="1"/>
</dbReference>
<dbReference type="SUPFAM" id="SSF52540">
    <property type="entry name" value="P-loop containing nucleoside triphosphate hydrolases"/>
    <property type="match status" value="1"/>
</dbReference>
<dbReference type="GO" id="GO:0042148">
    <property type="term" value="P:DNA strand invasion"/>
    <property type="evidence" value="ECO:0007669"/>
    <property type="project" value="TreeGrafter"/>
</dbReference>
<dbReference type="InterPro" id="IPR051988">
    <property type="entry name" value="HRR_RAD51_Paralog"/>
</dbReference>
<evidence type="ECO:0000313" key="4">
    <source>
        <dbReference type="EMBL" id="PPQ64571.1"/>
    </source>
</evidence>
<sequence length="302" mass="32385">MRLSSLVPTISSNLVAALETRGIRTEADLLYKASAFEIYKLLPAKTVTLQELIDCIEIVAGVSAASGFSGTQLYHAEEATRSKDADFRSGHVDLDSFLKGLNGQVIEISGDRSSGKSTLALNLVLRSIAFSDTSAVWIDTTGEFSAVKASTILAQAKIPDSVLERIQVSFAFDIGMAQEVLQELYQLNDLSLRFIVLDCITLLLGPLLSSVSAHGHAIMTEFMQQLRTFSLNSGVTIMVINNTASKGPGTSERKPALGPSFVSMTDTTLWLQVHQDSDQGAFLHSIQVLKSCSKVGSSPPAG</sequence>
<dbReference type="GO" id="GO:0007131">
    <property type="term" value="P:reciprocal meiotic recombination"/>
    <property type="evidence" value="ECO:0007669"/>
    <property type="project" value="TreeGrafter"/>
</dbReference>
<keyword evidence="2" id="KW-0539">Nucleus</keyword>
<dbReference type="Gene3D" id="3.40.50.300">
    <property type="entry name" value="P-loop containing nucleotide triphosphate hydrolases"/>
    <property type="match status" value="1"/>
</dbReference>
<dbReference type="GO" id="GO:0005815">
    <property type="term" value="C:microtubule organizing center"/>
    <property type="evidence" value="ECO:0007669"/>
    <property type="project" value="TreeGrafter"/>
</dbReference>
<dbReference type="AlphaFoldDB" id="A0A409VC04"/>
<reference evidence="4 5" key="1">
    <citation type="journal article" date="2018" name="Evol. Lett.">
        <title>Horizontal gene cluster transfer increased hallucinogenic mushroom diversity.</title>
        <authorList>
            <person name="Reynolds H.T."/>
            <person name="Vijayakumar V."/>
            <person name="Gluck-Thaler E."/>
            <person name="Korotkin H.B."/>
            <person name="Matheny P.B."/>
            <person name="Slot J.C."/>
        </authorList>
    </citation>
    <scope>NUCLEOTIDE SEQUENCE [LARGE SCALE GENOMIC DNA]</scope>
    <source>
        <strain evidence="4 5">SRW20</strain>
    </source>
</reference>
<comment type="caution">
    <text evidence="4">The sequence shown here is derived from an EMBL/GenBank/DDBJ whole genome shotgun (WGS) entry which is preliminary data.</text>
</comment>
<dbReference type="InterPro" id="IPR013632">
    <property type="entry name" value="Rad51_C"/>
</dbReference>
<evidence type="ECO:0000313" key="5">
    <source>
        <dbReference type="Proteomes" id="UP000284706"/>
    </source>
</evidence>
<dbReference type="OrthoDB" id="336321at2759"/>
<dbReference type="GO" id="GO:0000723">
    <property type="term" value="P:telomere maintenance"/>
    <property type="evidence" value="ECO:0007669"/>
    <property type="project" value="TreeGrafter"/>
</dbReference>
<name>A0A409VC04_9AGAR</name>
<dbReference type="GO" id="GO:0000400">
    <property type="term" value="F:four-way junction DNA binding"/>
    <property type="evidence" value="ECO:0007669"/>
    <property type="project" value="TreeGrafter"/>
</dbReference>
<feature type="domain" description="Rad51-like C-terminal" evidence="3">
    <location>
        <begin position="86"/>
        <end position="249"/>
    </location>
</feature>
<dbReference type="EMBL" id="NHYE01005665">
    <property type="protein sequence ID" value="PPQ64571.1"/>
    <property type="molecule type" value="Genomic_DNA"/>
</dbReference>
<gene>
    <name evidence="4" type="ORF">CVT26_001969</name>
</gene>
<dbReference type="GO" id="GO:0033063">
    <property type="term" value="C:Rad51B-Rad51C-Rad51D-XRCC2 complex"/>
    <property type="evidence" value="ECO:0007669"/>
    <property type="project" value="TreeGrafter"/>
</dbReference>
<dbReference type="InParanoid" id="A0A409VC04"/>
<comment type="subcellular location">
    <subcellularLocation>
        <location evidence="1">Nucleus</location>
    </subcellularLocation>
</comment>
<dbReference type="PANTHER" id="PTHR46457:SF1">
    <property type="entry name" value="DNA REPAIR PROTEIN RAD51 HOMOLOG 4"/>
    <property type="match status" value="1"/>
</dbReference>
<proteinExistence type="predicted"/>
<dbReference type="PANTHER" id="PTHR46457">
    <property type="entry name" value="DNA REPAIR PROTEIN RAD51 HOMOLOG 4"/>
    <property type="match status" value="1"/>
</dbReference>
<protein>
    <recommendedName>
        <fullName evidence="3">Rad51-like C-terminal domain-containing protein</fullName>
    </recommendedName>
</protein>